<dbReference type="Proteomes" id="UP000199028">
    <property type="component" value="Unassembled WGS sequence"/>
</dbReference>
<dbReference type="AlphaFoldDB" id="A0A1H9ULI8"/>
<name>A0A1H9ULI8_9PSEU</name>
<reference evidence="3" key="1">
    <citation type="submission" date="2016-10" db="EMBL/GenBank/DDBJ databases">
        <authorList>
            <person name="Varghese N."/>
            <person name="Submissions S."/>
        </authorList>
    </citation>
    <scope>NUCLEOTIDE SEQUENCE [LARGE SCALE GENOMIC DNA]</scope>
    <source>
        <strain evidence="3">CGMCC 4.578</strain>
    </source>
</reference>
<organism evidence="2 3">
    <name type="scientific">Lentzea flaviverrucosa</name>
    <dbReference type="NCBI Taxonomy" id="200379"/>
    <lineage>
        <taxon>Bacteria</taxon>
        <taxon>Bacillati</taxon>
        <taxon>Actinomycetota</taxon>
        <taxon>Actinomycetes</taxon>
        <taxon>Pseudonocardiales</taxon>
        <taxon>Pseudonocardiaceae</taxon>
        <taxon>Lentzea</taxon>
    </lineage>
</organism>
<dbReference type="RefSeq" id="WP_090067510.1">
    <property type="nucleotide sequence ID" value="NZ_FOFT01000009.1"/>
</dbReference>
<feature type="signal peptide" evidence="1">
    <location>
        <begin position="1"/>
        <end position="21"/>
    </location>
</feature>
<feature type="chain" id="PRO_5011440552" evidence="1">
    <location>
        <begin position="22"/>
        <end position="154"/>
    </location>
</feature>
<dbReference type="EMBL" id="FOFT01000009">
    <property type="protein sequence ID" value="SES10161.1"/>
    <property type="molecule type" value="Genomic_DNA"/>
</dbReference>
<protein>
    <submittedName>
        <fullName evidence="2">Uncharacterized protein</fullName>
    </submittedName>
</protein>
<evidence type="ECO:0000256" key="1">
    <source>
        <dbReference type="SAM" id="SignalP"/>
    </source>
</evidence>
<keyword evidence="3" id="KW-1185">Reference proteome</keyword>
<dbReference type="OrthoDB" id="3690618at2"/>
<gene>
    <name evidence="2" type="ORF">SAMN05216195_1098</name>
</gene>
<evidence type="ECO:0000313" key="2">
    <source>
        <dbReference type="EMBL" id="SES10161.1"/>
    </source>
</evidence>
<sequence length="154" mass="17476">MIRAVLTTTALLLATATPASADATGYLIWDSDASAWPTQGRSGTWTPPELFSVREEPEENNLIRIKGESSDGWEFLEIRLYRHDGQRITEGHFEDQKVLVVNHGFGWYDNGGDFAVEHIAYNDEGLISEFDGAIEHHYEDRPDSTFRAKVSYRR</sequence>
<keyword evidence="1" id="KW-0732">Signal</keyword>
<evidence type="ECO:0000313" key="3">
    <source>
        <dbReference type="Proteomes" id="UP000199028"/>
    </source>
</evidence>
<proteinExistence type="predicted"/>
<accession>A0A1H9ULI8</accession>